<keyword evidence="2" id="KW-1185">Reference proteome</keyword>
<dbReference type="STRING" id="3818.A0A445B0U2"/>
<gene>
    <name evidence="1" type="ORF">Ahy_A10g046896</name>
</gene>
<organism evidence="1 2">
    <name type="scientific">Arachis hypogaea</name>
    <name type="common">Peanut</name>
    <dbReference type="NCBI Taxonomy" id="3818"/>
    <lineage>
        <taxon>Eukaryota</taxon>
        <taxon>Viridiplantae</taxon>
        <taxon>Streptophyta</taxon>
        <taxon>Embryophyta</taxon>
        <taxon>Tracheophyta</taxon>
        <taxon>Spermatophyta</taxon>
        <taxon>Magnoliopsida</taxon>
        <taxon>eudicotyledons</taxon>
        <taxon>Gunneridae</taxon>
        <taxon>Pentapetalae</taxon>
        <taxon>rosids</taxon>
        <taxon>fabids</taxon>
        <taxon>Fabales</taxon>
        <taxon>Fabaceae</taxon>
        <taxon>Papilionoideae</taxon>
        <taxon>50 kb inversion clade</taxon>
        <taxon>dalbergioids sensu lato</taxon>
        <taxon>Dalbergieae</taxon>
        <taxon>Pterocarpus clade</taxon>
        <taxon>Arachis</taxon>
    </lineage>
</organism>
<evidence type="ECO:0000313" key="2">
    <source>
        <dbReference type="Proteomes" id="UP000289738"/>
    </source>
</evidence>
<reference evidence="1 2" key="1">
    <citation type="submission" date="2019-01" db="EMBL/GenBank/DDBJ databases">
        <title>Sequencing of cultivated peanut Arachis hypogaea provides insights into genome evolution and oil improvement.</title>
        <authorList>
            <person name="Chen X."/>
        </authorList>
    </citation>
    <scope>NUCLEOTIDE SEQUENCE [LARGE SCALE GENOMIC DNA]</scope>
    <source>
        <strain evidence="2">cv. Fuhuasheng</strain>
        <tissue evidence="1">Leaves</tissue>
    </source>
</reference>
<dbReference type="SUPFAM" id="SSF47781">
    <property type="entry name" value="RuvA domain 2-like"/>
    <property type="match status" value="1"/>
</dbReference>
<dbReference type="InterPro" id="IPR039172">
    <property type="entry name" value="PTD"/>
</dbReference>
<protein>
    <submittedName>
        <fullName evidence="1">Uncharacterized protein</fullName>
    </submittedName>
</protein>
<dbReference type="AlphaFoldDB" id="A0A445B0U2"/>
<sequence length="142" mass="15423">MHLSDSTTSAPSHATLSGTGGVCLMRNVCKGEQYPSVINFISTFLSANSFRLNFVPIAPDFIFNCGGLSVAFVFVTNWGCNNVSLIFSRIHLELSQAIGSVQAIAKASKDQILENTDLSAEKAEMISRFLRDPKLYSSPKIT</sequence>
<dbReference type="InterPro" id="IPR010994">
    <property type="entry name" value="RuvA_2-like"/>
</dbReference>
<dbReference type="PANTHER" id="PTHR37394">
    <property type="entry name" value="PROTEIN PARTING DANCERS"/>
    <property type="match status" value="1"/>
</dbReference>
<accession>A0A445B0U2</accession>
<evidence type="ECO:0000313" key="1">
    <source>
        <dbReference type="EMBL" id="RYR32304.1"/>
    </source>
</evidence>
<name>A0A445B0U2_ARAHY</name>
<dbReference type="Gene3D" id="1.10.150.20">
    <property type="entry name" value="5' to 3' exonuclease, C-terminal subdomain"/>
    <property type="match status" value="1"/>
</dbReference>
<dbReference type="PANTHER" id="PTHR37394:SF1">
    <property type="entry name" value="PROTEIN PARTING DANCERS"/>
    <property type="match status" value="1"/>
</dbReference>
<dbReference type="Proteomes" id="UP000289738">
    <property type="component" value="Chromosome A10"/>
</dbReference>
<dbReference type="GO" id="GO:0000712">
    <property type="term" value="P:resolution of meiotic recombination intermediates"/>
    <property type="evidence" value="ECO:0007669"/>
    <property type="project" value="InterPro"/>
</dbReference>
<dbReference type="EMBL" id="SDMP01000010">
    <property type="protein sequence ID" value="RYR32304.1"/>
    <property type="molecule type" value="Genomic_DNA"/>
</dbReference>
<proteinExistence type="predicted"/>
<comment type="caution">
    <text evidence="1">The sequence shown here is derived from an EMBL/GenBank/DDBJ whole genome shotgun (WGS) entry which is preliminary data.</text>
</comment>